<accession>A0A0A6PGK2</accession>
<dbReference type="Pfam" id="PF26379">
    <property type="entry name" value="FimL_2nd"/>
    <property type="match status" value="1"/>
</dbReference>
<dbReference type="AlphaFoldDB" id="A0A0A6PGK2"/>
<evidence type="ECO:0000259" key="1">
    <source>
        <dbReference type="Pfam" id="PF26379"/>
    </source>
</evidence>
<proteinExistence type="predicted"/>
<name>A0A0A6PGK2_9GAMM</name>
<evidence type="ECO:0000313" key="2">
    <source>
        <dbReference type="EMBL" id="KHD08927.1"/>
    </source>
</evidence>
<dbReference type="Proteomes" id="UP000030428">
    <property type="component" value="Unassembled WGS sequence"/>
</dbReference>
<dbReference type="SUPFAM" id="SSF47226">
    <property type="entry name" value="Histidine-containing phosphotransfer domain, HPT domain"/>
    <property type="match status" value="1"/>
</dbReference>
<evidence type="ECO:0000313" key="3">
    <source>
        <dbReference type="Proteomes" id="UP000030428"/>
    </source>
</evidence>
<dbReference type="InterPro" id="IPR036641">
    <property type="entry name" value="HPT_dom_sf"/>
</dbReference>
<protein>
    <recommendedName>
        <fullName evidence="1">Scaffold protein FimL second domain-containing protein</fullName>
    </recommendedName>
</protein>
<sequence>MKALTWLKTTIDDNLKQTRQTLEQFVEYPSETTLLEQCILWLHETSGALKVLELETAVLLVQELELCIKSLQAGSIENNETTYALLMRALIHLPNYLDHLAIVQRDIPLALLPLLNELRAYRSETPLAANHLFTPDLSIAIPHSKTVSLSNDKLKEYMQKMRVAYHKGLATIVKTPKQPTEGLKFLHTVLQRLQQVTGNSPVSKVWWVTEAIVEALLQKGLDINKSVFNLLKQLDTLINQIVQQGNTALRAEPPKTLLTNLLYFAAYARSNGTQITAVKTTFQLNDYVPSESRIAAAKLIFAGPDIELMEQVVTLIKDDFVRVEETLDIFNRAEEPSVTELSPLVEKLNQMANTLELLGLTQQSQSMQTQAKLILDISEGVQIPEFSTLLEIANALLKIDATVDMLAVQGVHAKQHLSPDTEFYHTPQFGIVLNEAVDFATKELAEIIQALVTFLETGIADDENLLKVPERLKDVEGFLSISSHERAAQLLVQCHQYIERVFIEESTIPEEEKLQALADVLIGIELYLDTLAGNPMEAETLLSVISEQLSVISNQ</sequence>
<keyword evidence="3" id="KW-1185">Reference proteome</keyword>
<organism evidence="2 3">
    <name type="scientific">Candidatus Thiomargarita nelsonii</name>
    <dbReference type="NCBI Taxonomy" id="1003181"/>
    <lineage>
        <taxon>Bacteria</taxon>
        <taxon>Pseudomonadati</taxon>
        <taxon>Pseudomonadota</taxon>
        <taxon>Gammaproteobacteria</taxon>
        <taxon>Thiotrichales</taxon>
        <taxon>Thiotrichaceae</taxon>
        <taxon>Thiomargarita</taxon>
    </lineage>
</organism>
<dbReference type="EMBL" id="JSZA02000072">
    <property type="protein sequence ID" value="KHD08927.1"/>
    <property type="molecule type" value="Genomic_DNA"/>
</dbReference>
<comment type="caution">
    <text evidence="2">The sequence shown here is derived from an EMBL/GenBank/DDBJ whole genome shotgun (WGS) entry which is preliminary data.</text>
</comment>
<dbReference type="InterPro" id="IPR058661">
    <property type="entry name" value="FimL_2nd"/>
</dbReference>
<gene>
    <name evidence="2" type="ORF">PN36_18350</name>
</gene>
<feature type="domain" description="Scaffold protein FimL second" evidence="1">
    <location>
        <begin position="151"/>
        <end position="292"/>
    </location>
</feature>
<dbReference type="GO" id="GO:0000160">
    <property type="term" value="P:phosphorelay signal transduction system"/>
    <property type="evidence" value="ECO:0007669"/>
    <property type="project" value="InterPro"/>
</dbReference>
<reference evidence="2 3" key="1">
    <citation type="journal article" date="2016" name="Front. Microbiol.">
        <title>Single-Cell (Meta-)Genomics of a Dimorphic Candidatus Thiomargarita nelsonii Reveals Genomic Plasticity.</title>
        <authorList>
            <person name="Flood B.E."/>
            <person name="Fliss P."/>
            <person name="Jones D.S."/>
            <person name="Dick G.J."/>
            <person name="Jain S."/>
            <person name="Kaster A.K."/>
            <person name="Winkel M."/>
            <person name="Mussmann M."/>
            <person name="Bailey J."/>
        </authorList>
    </citation>
    <scope>NUCLEOTIDE SEQUENCE [LARGE SCALE GENOMIC DNA]</scope>
    <source>
        <strain evidence="2">Hydrate Ridge</strain>
    </source>
</reference>
<dbReference type="Gene3D" id="1.20.120.160">
    <property type="entry name" value="HPT domain"/>
    <property type="match status" value="1"/>
</dbReference>